<dbReference type="Proteomes" id="UP001589609">
    <property type="component" value="Unassembled WGS sequence"/>
</dbReference>
<dbReference type="SUPFAM" id="SSF53335">
    <property type="entry name" value="S-adenosyl-L-methionine-dependent methyltransferases"/>
    <property type="match status" value="1"/>
</dbReference>
<evidence type="ECO:0000256" key="2">
    <source>
        <dbReference type="ARBA" id="ARBA00022679"/>
    </source>
</evidence>
<protein>
    <submittedName>
        <fullName evidence="4">Class I SAM-dependent methyltransferase</fullName>
    </submittedName>
</protein>
<dbReference type="PANTHER" id="PTHR43861">
    <property type="entry name" value="TRANS-ACONITATE 2-METHYLTRANSFERASE-RELATED"/>
    <property type="match status" value="1"/>
</dbReference>
<dbReference type="GO" id="GO:0008168">
    <property type="term" value="F:methyltransferase activity"/>
    <property type="evidence" value="ECO:0007669"/>
    <property type="project" value="UniProtKB-KW"/>
</dbReference>
<proteinExistence type="predicted"/>
<evidence type="ECO:0000313" key="5">
    <source>
        <dbReference type="Proteomes" id="UP001589609"/>
    </source>
</evidence>
<dbReference type="Pfam" id="PF13649">
    <property type="entry name" value="Methyltransf_25"/>
    <property type="match status" value="1"/>
</dbReference>
<dbReference type="Gene3D" id="3.40.50.150">
    <property type="entry name" value="Vaccinia Virus protein VP39"/>
    <property type="match status" value="1"/>
</dbReference>
<evidence type="ECO:0000313" key="4">
    <source>
        <dbReference type="EMBL" id="MFB9757487.1"/>
    </source>
</evidence>
<name>A0ABV5WA88_9BACI</name>
<evidence type="ECO:0000256" key="1">
    <source>
        <dbReference type="ARBA" id="ARBA00022603"/>
    </source>
</evidence>
<keyword evidence="1 4" id="KW-0489">Methyltransferase</keyword>
<keyword evidence="5" id="KW-1185">Reference proteome</keyword>
<gene>
    <name evidence="4" type="ORF">ACFFMS_02870</name>
</gene>
<dbReference type="PANTHER" id="PTHR43861:SF1">
    <property type="entry name" value="TRANS-ACONITATE 2-METHYLTRANSFERASE"/>
    <property type="match status" value="1"/>
</dbReference>
<accession>A0ABV5WA88</accession>
<dbReference type="InterPro" id="IPR029063">
    <property type="entry name" value="SAM-dependent_MTases_sf"/>
</dbReference>
<evidence type="ECO:0000259" key="3">
    <source>
        <dbReference type="Pfam" id="PF13649"/>
    </source>
</evidence>
<reference evidence="4 5" key="1">
    <citation type="submission" date="2024-09" db="EMBL/GenBank/DDBJ databases">
        <authorList>
            <person name="Sun Q."/>
            <person name="Mori K."/>
        </authorList>
    </citation>
    <scope>NUCLEOTIDE SEQUENCE [LARGE SCALE GENOMIC DNA]</scope>
    <source>
        <strain evidence="4 5">JCM 11201</strain>
    </source>
</reference>
<dbReference type="EMBL" id="JBHMAF010000013">
    <property type="protein sequence ID" value="MFB9757487.1"/>
    <property type="molecule type" value="Genomic_DNA"/>
</dbReference>
<dbReference type="RefSeq" id="WP_379947792.1">
    <property type="nucleotide sequence ID" value="NZ_JBHMAF010000013.1"/>
</dbReference>
<feature type="domain" description="Methyltransferase" evidence="3">
    <location>
        <begin position="40"/>
        <end position="127"/>
    </location>
</feature>
<keyword evidence="2" id="KW-0808">Transferase</keyword>
<dbReference type="CDD" id="cd02440">
    <property type="entry name" value="AdoMet_MTases"/>
    <property type="match status" value="1"/>
</dbReference>
<organism evidence="4 5">
    <name type="scientific">Ectobacillus funiculus</name>
    <dbReference type="NCBI Taxonomy" id="137993"/>
    <lineage>
        <taxon>Bacteria</taxon>
        <taxon>Bacillati</taxon>
        <taxon>Bacillota</taxon>
        <taxon>Bacilli</taxon>
        <taxon>Bacillales</taxon>
        <taxon>Bacillaceae</taxon>
        <taxon>Ectobacillus</taxon>
    </lineage>
</organism>
<sequence>MKHAGQDAWNATMYDTNHSFVSRFGQDLITALAPREAEHILDVGCGTGDLANKIHELGAQVIGIDASENMIQQAQHKYPQIQFAVRDATALDYHEEFDAVLSNAALHWIKPQRQALHSIYQSLKQGGRFIAEFGGKGNIKMITDEVINQYAAYGLEYDMAQFPWYFPSTGEYAALMEEVGFTVAYIQYFYRPTPLEGKDGIRNWLHMFGSGLFIGVPEDVREQMIMAVQENLGKSLFHDGKWIADYKRIRVIGIKE</sequence>
<dbReference type="GO" id="GO:0032259">
    <property type="term" value="P:methylation"/>
    <property type="evidence" value="ECO:0007669"/>
    <property type="project" value="UniProtKB-KW"/>
</dbReference>
<dbReference type="InterPro" id="IPR041698">
    <property type="entry name" value="Methyltransf_25"/>
</dbReference>
<comment type="caution">
    <text evidence="4">The sequence shown here is derived from an EMBL/GenBank/DDBJ whole genome shotgun (WGS) entry which is preliminary data.</text>
</comment>